<dbReference type="SUPFAM" id="SSF51556">
    <property type="entry name" value="Metallo-dependent hydrolases"/>
    <property type="match status" value="1"/>
</dbReference>
<dbReference type="PANTHER" id="PTHR43569">
    <property type="entry name" value="AMIDOHYDROLASE"/>
    <property type="match status" value="1"/>
</dbReference>
<organism evidence="3 4">
    <name type="scientific">Kribbella aluminosa</name>
    <dbReference type="NCBI Taxonomy" id="416017"/>
    <lineage>
        <taxon>Bacteria</taxon>
        <taxon>Bacillati</taxon>
        <taxon>Actinomycetota</taxon>
        <taxon>Actinomycetes</taxon>
        <taxon>Propionibacteriales</taxon>
        <taxon>Kribbellaceae</taxon>
        <taxon>Kribbella</taxon>
    </lineage>
</organism>
<comment type="similarity">
    <text evidence="1">Belongs to the metallo-dependent hydrolases superfamily.</text>
</comment>
<accession>A0ABS4UTS3</accession>
<keyword evidence="3" id="KW-0378">Hydrolase</keyword>
<dbReference type="InterPro" id="IPR032466">
    <property type="entry name" value="Metal_Hydrolase"/>
</dbReference>
<dbReference type="InterPro" id="IPR052350">
    <property type="entry name" value="Metallo-dep_Lactonases"/>
</dbReference>
<sequence>MLINARINRSADNNEYGAAAVAAYPDRFVQVVDLDGRWDPAYHIPGAADRLRVLVDRFRPGGVSHYLAPENDGWLRSAEGRAVFEVAAEEGLFVNFACAPSWQADLREVAREFPTVTILVNHLAGVTLWGGGVEEALALTLSAEELPNLLVKVSGFAYGTDRPWEYPNREALDVARALHDSWGPHRLVWGSDWPSVTAHLSYRQSLELIREHAPFIAPTALPLVLGDNLERILTREANA</sequence>
<evidence type="ECO:0000259" key="2">
    <source>
        <dbReference type="Pfam" id="PF04909"/>
    </source>
</evidence>
<gene>
    <name evidence="3" type="ORF">JOF29_006148</name>
</gene>
<reference evidence="3 4" key="1">
    <citation type="submission" date="2021-03" db="EMBL/GenBank/DDBJ databases">
        <title>Sequencing the genomes of 1000 actinobacteria strains.</title>
        <authorList>
            <person name="Klenk H.-P."/>
        </authorList>
    </citation>
    <scope>NUCLEOTIDE SEQUENCE [LARGE SCALE GENOMIC DNA]</scope>
    <source>
        <strain evidence="3 4">DSM 18824</strain>
    </source>
</reference>
<dbReference type="PANTHER" id="PTHR43569:SF2">
    <property type="entry name" value="AMIDOHYDROLASE-RELATED DOMAIN-CONTAINING PROTEIN"/>
    <property type="match status" value="1"/>
</dbReference>
<dbReference type="Proteomes" id="UP000755585">
    <property type="component" value="Unassembled WGS sequence"/>
</dbReference>
<feature type="domain" description="Amidohydrolase-related" evidence="2">
    <location>
        <begin position="11"/>
        <end position="233"/>
    </location>
</feature>
<protein>
    <submittedName>
        <fullName evidence="3">TIM-barrel fold metal-dependent hydrolase</fullName>
    </submittedName>
</protein>
<evidence type="ECO:0000313" key="3">
    <source>
        <dbReference type="EMBL" id="MBP2355038.1"/>
    </source>
</evidence>
<dbReference type="EMBL" id="JAGINT010000002">
    <property type="protein sequence ID" value="MBP2355038.1"/>
    <property type="molecule type" value="Genomic_DNA"/>
</dbReference>
<proteinExistence type="inferred from homology"/>
<dbReference type="InterPro" id="IPR006680">
    <property type="entry name" value="Amidohydro-rel"/>
</dbReference>
<keyword evidence="4" id="KW-1185">Reference proteome</keyword>
<evidence type="ECO:0000313" key="4">
    <source>
        <dbReference type="Proteomes" id="UP000755585"/>
    </source>
</evidence>
<name>A0ABS4UTS3_9ACTN</name>
<evidence type="ECO:0000256" key="1">
    <source>
        <dbReference type="ARBA" id="ARBA00038310"/>
    </source>
</evidence>
<dbReference type="GO" id="GO:0016787">
    <property type="term" value="F:hydrolase activity"/>
    <property type="evidence" value="ECO:0007669"/>
    <property type="project" value="UniProtKB-KW"/>
</dbReference>
<comment type="caution">
    <text evidence="3">The sequence shown here is derived from an EMBL/GenBank/DDBJ whole genome shotgun (WGS) entry which is preliminary data.</text>
</comment>
<dbReference type="Pfam" id="PF04909">
    <property type="entry name" value="Amidohydro_2"/>
    <property type="match status" value="1"/>
</dbReference>
<dbReference type="Gene3D" id="3.20.20.140">
    <property type="entry name" value="Metal-dependent hydrolases"/>
    <property type="match status" value="1"/>
</dbReference>